<dbReference type="InParanoid" id="G7DSJ6"/>
<keyword evidence="2" id="KW-0472">Membrane</keyword>
<keyword evidence="2" id="KW-0812">Transmembrane</keyword>
<feature type="compositionally biased region" description="Low complexity" evidence="1">
    <location>
        <begin position="56"/>
        <end position="66"/>
    </location>
</feature>
<protein>
    <submittedName>
        <fullName evidence="3">Uncharacterized protein</fullName>
    </submittedName>
</protein>
<feature type="transmembrane region" description="Helical" evidence="2">
    <location>
        <begin position="188"/>
        <end position="210"/>
    </location>
</feature>
<feature type="region of interest" description="Disordered" evidence="1">
    <location>
        <begin position="56"/>
        <end position="86"/>
    </location>
</feature>
<reference evidence="3 4" key="2">
    <citation type="journal article" date="2012" name="Open Biol.">
        <title>Characteristics of nucleosomes and linker DNA regions on the genome of the basidiomycete Mixia osmundae revealed by mono- and dinucleosome mapping.</title>
        <authorList>
            <person name="Nishida H."/>
            <person name="Kondo S."/>
            <person name="Matsumoto T."/>
            <person name="Suzuki Y."/>
            <person name="Yoshikawa H."/>
            <person name="Taylor T.D."/>
            <person name="Sugiyama J."/>
        </authorList>
    </citation>
    <scope>NUCLEOTIDE SEQUENCE [LARGE SCALE GENOMIC DNA]</scope>
    <source>
        <strain evidence="4">CBS 9802 / IAM 14324 / JCM 22182 / KY 12970</strain>
    </source>
</reference>
<accession>G7DSJ6</accession>
<feature type="compositionally biased region" description="Polar residues" evidence="1">
    <location>
        <begin position="76"/>
        <end position="86"/>
    </location>
</feature>
<comment type="caution">
    <text evidence="3">The sequence shown here is derived from an EMBL/GenBank/DDBJ whole genome shotgun (WGS) entry which is preliminary data.</text>
</comment>
<evidence type="ECO:0000256" key="2">
    <source>
        <dbReference type="SAM" id="Phobius"/>
    </source>
</evidence>
<evidence type="ECO:0000313" key="4">
    <source>
        <dbReference type="Proteomes" id="UP000009131"/>
    </source>
</evidence>
<dbReference type="InterPro" id="IPR006461">
    <property type="entry name" value="PLAC_motif_containing"/>
</dbReference>
<dbReference type="EMBL" id="BABT02000007">
    <property type="protein sequence ID" value="GAA93556.1"/>
    <property type="molecule type" value="Genomic_DNA"/>
</dbReference>
<sequence>MQQVTYVPANQNFQSPPGAYPVQVQMQPNQMQMQGQPQVQYIQVPAGQLPPGFQYVQQPQPAQGQPVRYVPGQHPMQGQSVPHPQMRQVQQPVYAQPGRPTYQQQTSQPVMQQPTAASSMVVATSQTNAGAPSFGHSAKRDWTYPTFSSEVKSGILLPWCCPCIAYGQNEERINALEAGKPGTATSSVNGACMTFCGVMALIGCAGAVFVPSQRRRITTRYNINEDSSDGFNSLCFLPCLLSQTDLELTVLERQALGQY</sequence>
<dbReference type="STRING" id="764103.G7DSJ6"/>
<gene>
    <name evidence="3" type="primary">Mo00199</name>
    <name evidence="3" type="ORF">E5Q_00199</name>
</gene>
<proteinExistence type="predicted"/>
<keyword evidence="2" id="KW-1133">Transmembrane helix</keyword>
<dbReference type="HOGENOM" id="CLU_1082152_0_0_1"/>
<dbReference type="Proteomes" id="UP000009131">
    <property type="component" value="Unassembled WGS sequence"/>
</dbReference>
<organism evidence="3 4">
    <name type="scientific">Mixia osmundae (strain CBS 9802 / IAM 14324 / JCM 22182 / KY 12970)</name>
    <dbReference type="NCBI Taxonomy" id="764103"/>
    <lineage>
        <taxon>Eukaryota</taxon>
        <taxon>Fungi</taxon>
        <taxon>Dikarya</taxon>
        <taxon>Basidiomycota</taxon>
        <taxon>Pucciniomycotina</taxon>
        <taxon>Mixiomycetes</taxon>
        <taxon>Mixiales</taxon>
        <taxon>Mixiaceae</taxon>
        <taxon>Mixia</taxon>
    </lineage>
</organism>
<dbReference type="AlphaFoldDB" id="G7DSJ6"/>
<dbReference type="Pfam" id="PF04749">
    <property type="entry name" value="PLAC8"/>
    <property type="match status" value="1"/>
</dbReference>
<evidence type="ECO:0000256" key="1">
    <source>
        <dbReference type="SAM" id="MobiDB-lite"/>
    </source>
</evidence>
<evidence type="ECO:0000313" key="3">
    <source>
        <dbReference type="EMBL" id="GAA93556.1"/>
    </source>
</evidence>
<keyword evidence="4" id="KW-1185">Reference proteome</keyword>
<dbReference type="OrthoDB" id="1045822at2759"/>
<name>G7DSJ6_MIXOS</name>
<reference evidence="3 4" key="1">
    <citation type="journal article" date="2011" name="J. Gen. Appl. Microbiol.">
        <title>Draft genome sequencing of the enigmatic basidiomycete Mixia osmundae.</title>
        <authorList>
            <person name="Nishida H."/>
            <person name="Nagatsuka Y."/>
            <person name="Sugiyama J."/>
        </authorList>
    </citation>
    <scope>NUCLEOTIDE SEQUENCE [LARGE SCALE GENOMIC DNA]</scope>
    <source>
        <strain evidence="4">CBS 9802 / IAM 14324 / JCM 22182 / KY 12970</strain>
    </source>
</reference>